<feature type="transmembrane region" description="Helical" evidence="1">
    <location>
        <begin position="125"/>
        <end position="146"/>
    </location>
</feature>
<dbReference type="WBParaSite" id="EVEC_0000011201-mRNA-1">
    <property type="protein sequence ID" value="EVEC_0000011201-mRNA-1"/>
    <property type="gene ID" value="EVEC_0000011201"/>
</dbReference>
<proteinExistence type="predicted"/>
<dbReference type="PANTHER" id="PTHR12740:SF4">
    <property type="entry name" value="JNK1_MAPK8-ASSOCIATED MEMBRANE PROTEIN"/>
    <property type="match status" value="1"/>
</dbReference>
<dbReference type="Proteomes" id="UP000274131">
    <property type="component" value="Unassembled WGS sequence"/>
</dbReference>
<keyword evidence="3" id="KW-1185">Reference proteome</keyword>
<feature type="transmembrane region" description="Helical" evidence="1">
    <location>
        <begin position="152"/>
        <end position="173"/>
    </location>
</feature>
<keyword evidence="1" id="KW-0812">Transmembrane</keyword>
<dbReference type="GO" id="GO:0031625">
    <property type="term" value="F:ubiquitin protein ligase binding"/>
    <property type="evidence" value="ECO:0007669"/>
    <property type="project" value="TreeGrafter"/>
</dbReference>
<name>A0A0N4USK8_ENTVE</name>
<organism evidence="4">
    <name type="scientific">Enterobius vermicularis</name>
    <name type="common">Human pinworm</name>
    <dbReference type="NCBI Taxonomy" id="51028"/>
    <lineage>
        <taxon>Eukaryota</taxon>
        <taxon>Metazoa</taxon>
        <taxon>Ecdysozoa</taxon>
        <taxon>Nematoda</taxon>
        <taxon>Chromadorea</taxon>
        <taxon>Rhabditida</taxon>
        <taxon>Spirurina</taxon>
        <taxon>Oxyuridomorpha</taxon>
        <taxon>Oxyuroidea</taxon>
        <taxon>Oxyuridae</taxon>
        <taxon>Enterobius</taxon>
    </lineage>
</organism>
<dbReference type="GO" id="GO:0006986">
    <property type="term" value="P:response to unfolded protein"/>
    <property type="evidence" value="ECO:0007669"/>
    <property type="project" value="InterPro"/>
</dbReference>
<evidence type="ECO:0000313" key="4">
    <source>
        <dbReference type="WBParaSite" id="EVEC_0000011201-mRNA-1"/>
    </source>
</evidence>
<feature type="transmembrane region" description="Helical" evidence="1">
    <location>
        <begin position="23"/>
        <end position="41"/>
    </location>
</feature>
<reference evidence="4" key="1">
    <citation type="submission" date="2017-02" db="UniProtKB">
        <authorList>
            <consortium name="WormBaseParasite"/>
        </authorList>
    </citation>
    <scope>IDENTIFICATION</scope>
</reference>
<dbReference type="GO" id="GO:0036503">
    <property type="term" value="P:ERAD pathway"/>
    <property type="evidence" value="ECO:0007669"/>
    <property type="project" value="TreeGrafter"/>
</dbReference>
<protein>
    <submittedName>
        <fullName evidence="4">Serpentine receptor class gamma</fullName>
    </submittedName>
</protein>
<sequence length="183" mass="21071">MICIKKGYSVSEKVSHQVRSKLFYAYSLPFIYLAFCLLTLFTLRSCLYATTFRKTVVSSKPYYAALHILPLLALTHFLFAGLLYYTFPFITLVSSLIINAAHMAVVRGRRIGTVYKKAFLRMKNVVMLFIHMALFGFSLVVLMLNFSFPKPFLVTPLLFVPLPFLYYCFTAGLSHPKFVHYFP</sequence>
<dbReference type="PANTHER" id="PTHR12740">
    <property type="entry name" value="JNK1/MAPK8-ASSOCIATED MEMBRANE PROTEIN"/>
    <property type="match status" value="1"/>
</dbReference>
<dbReference type="Pfam" id="PF05571">
    <property type="entry name" value="JAMP"/>
    <property type="match status" value="1"/>
</dbReference>
<evidence type="ECO:0000313" key="3">
    <source>
        <dbReference type="Proteomes" id="UP000274131"/>
    </source>
</evidence>
<dbReference type="OrthoDB" id="5920264at2759"/>
<dbReference type="GO" id="GO:0016020">
    <property type="term" value="C:membrane"/>
    <property type="evidence" value="ECO:0007669"/>
    <property type="project" value="InterPro"/>
</dbReference>
<keyword evidence="1" id="KW-1133">Transmembrane helix</keyword>
<dbReference type="EMBL" id="UXUI01000033">
    <property type="protein sequence ID" value="VDD84930.1"/>
    <property type="molecule type" value="Genomic_DNA"/>
</dbReference>
<evidence type="ECO:0000313" key="2">
    <source>
        <dbReference type="EMBL" id="VDD84930.1"/>
    </source>
</evidence>
<gene>
    <name evidence="2" type="ORF">EVEC_LOCUS73</name>
</gene>
<accession>A0A0N4USK8</accession>
<keyword evidence="1" id="KW-0472">Membrane</keyword>
<dbReference type="AlphaFoldDB" id="A0A0N4USK8"/>
<dbReference type="InterPro" id="IPR008485">
    <property type="entry name" value="JAMP"/>
</dbReference>
<feature type="transmembrane region" description="Helical" evidence="1">
    <location>
        <begin position="85"/>
        <end position="105"/>
    </location>
</feature>
<evidence type="ECO:0000256" key="1">
    <source>
        <dbReference type="SAM" id="Phobius"/>
    </source>
</evidence>
<feature type="transmembrane region" description="Helical" evidence="1">
    <location>
        <begin position="62"/>
        <end position="79"/>
    </location>
</feature>
<reference evidence="2 3" key="2">
    <citation type="submission" date="2018-10" db="EMBL/GenBank/DDBJ databases">
        <authorList>
            <consortium name="Pathogen Informatics"/>
        </authorList>
    </citation>
    <scope>NUCLEOTIDE SEQUENCE [LARGE SCALE GENOMIC DNA]</scope>
</reference>